<dbReference type="CDD" id="cd00075">
    <property type="entry name" value="HATPase"/>
    <property type="match status" value="1"/>
</dbReference>
<feature type="coiled-coil region" evidence="1">
    <location>
        <begin position="33"/>
        <end position="60"/>
    </location>
</feature>
<name>U2TK23_9ACTN</name>
<dbReference type="Gene3D" id="3.30.565.10">
    <property type="entry name" value="Histidine kinase-like ATPase, C-terminal domain"/>
    <property type="match status" value="1"/>
</dbReference>
<dbReference type="InterPro" id="IPR003594">
    <property type="entry name" value="HATPase_dom"/>
</dbReference>
<reference evidence="3 4" key="1">
    <citation type="submission" date="2013-08" db="EMBL/GenBank/DDBJ databases">
        <authorList>
            <person name="Durkin A.S."/>
            <person name="Haft D.R."/>
            <person name="McCorrison J."/>
            <person name="Torralba M."/>
            <person name="Gillis M."/>
            <person name="Haft D.H."/>
            <person name="Methe B."/>
            <person name="Sutton G."/>
            <person name="Nelson K.E."/>
        </authorList>
    </citation>
    <scope>NUCLEOTIDE SEQUENCE [LARGE SCALE GENOMIC DNA]</scope>
    <source>
        <strain evidence="3 4">F0195</strain>
    </source>
</reference>
<dbReference type="RefSeq" id="WP_021727002.1">
    <property type="nucleotide sequence ID" value="NZ_AWEZ01000064.1"/>
</dbReference>
<dbReference type="AlphaFoldDB" id="U2TK23"/>
<evidence type="ECO:0000313" key="4">
    <source>
        <dbReference type="Proteomes" id="UP000016638"/>
    </source>
</evidence>
<proteinExistence type="predicted"/>
<protein>
    <submittedName>
        <fullName evidence="3">GHKL domain protein</fullName>
    </submittedName>
</protein>
<dbReference type="STRING" id="1125712.HMPREF1316_1307"/>
<dbReference type="EMBL" id="AWEZ01000064">
    <property type="protein sequence ID" value="ERL06548.1"/>
    <property type="molecule type" value="Genomic_DNA"/>
</dbReference>
<dbReference type="Proteomes" id="UP000016638">
    <property type="component" value="Unassembled WGS sequence"/>
</dbReference>
<organism evidence="3 4">
    <name type="scientific">Olsenella profusa F0195</name>
    <dbReference type="NCBI Taxonomy" id="1125712"/>
    <lineage>
        <taxon>Bacteria</taxon>
        <taxon>Bacillati</taxon>
        <taxon>Actinomycetota</taxon>
        <taxon>Coriobacteriia</taxon>
        <taxon>Coriobacteriales</taxon>
        <taxon>Atopobiaceae</taxon>
        <taxon>Olsenella</taxon>
    </lineage>
</organism>
<comment type="caution">
    <text evidence="3">The sequence shown here is derived from an EMBL/GenBank/DDBJ whole genome shotgun (WGS) entry which is preliminary data.</text>
</comment>
<keyword evidence="4" id="KW-1185">Reference proteome</keyword>
<dbReference type="eggNOG" id="COG0323">
    <property type="taxonomic scope" value="Bacteria"/>
</dbReference>
<evidence type="ECO:0000259" key="2">
    <source>
        <dbReference type="SMART" id="SM00387"/>
    </source>
</evidence>
<gene>
    <name evidence="3" type="ORF">HMPREF1316_1307</name>
</gene>
<dbReference type="OrthoDB" id="5242013at2"/>
<dbReference type="InterPro" id="IPR036890">
    <property type="entry name" value="HATPase_C_sf"/>
</dbReference>
<dbReference type="SUPFAM" id="SSF55874">
    <property type="entry name" value="ATPase domain of HSP90 chaperone/DNA topoisomerase II/histidine kinase"/>
    <property type="match status" value="1"/>
</dbReference>
<accession>U2TK23</accession>
<dbReference type="Pfam" id="PF02518">
    <property type="entry name" value="HATPase_c"/>
    <property type="match status" value="1"/>
</dbReference>
<keyword evidence="1" id="KW-0175">Coiled coil</keyword>
<evidence type="ECO:0000256" key="1">
    <source>
        <dbReference type="SAM" id="Coils"/>
    </source>
</evidence>
<dbReference type="PATRIC" id="fig|1125712.3.peg.2073"/>
<feature type="domain" description="Histidine kinase/HSP90-like ATPase" evidence="2">
    <location>
        <begin position="45"/>
        <end position="199"/>
    </location>
</feature>
<evidence type="ECO:0000313" key="3">
    <source>
        <dbReference type="EMBL" id="ERL06548.1"/>
    </source>
</evidence>
<dbReference type="SMART" id="SM00387">
    <property type="entry name" value="HATPase_c"/>
    <property type="match status" value="1"/>
</dbReference>
<sequence>MSGAGSLEGFISAMGGERALRVDENLGDGYVRLKVSEAERRQAQQDIRHLEDIVIEMLRNSRDAGARSIFVSSSREGGIRTLTVIDDGAGIPSALQDRIFDARVTSKLDALRTDRWGVHGRGMALYSVRENVLSARVVCSAPGQGSSIQVLSDTSALSERADQSSWPIIERDDEGVPHVVNGPHNVIRTCVEFALEERGECHVYLGSPAEIVATLVKVSQGRIDPTSLLFVDDFGTLGCVERFALASDAYDLLSIAASIGLEVSERTAHRILSGQIRPLRDVLACRTHEPSGRGHARSSVNLARDQRHLHVSKDDLGEFSRAMERDFARLAERYYLSLEREPQVSVRSDKITVTFSVIQDD</sequence>